<evidence type="ECO:0000313" key="2">
    <source>
        <dbReference type="Proteomes" id="UP000011115"/>
    </source>
</evidence>
<evidence type="ECO:0000313" key="1">
    <source>
        <dbReference type="EnsemblPlants" id="PGSC0003DMT400066558"/>
    </source>
</evidence>
<dbReference type="InParanoid" id="M1CFR5"/>
<organism evidence="1 2">
    <name type="scientific">Solanum tuberosum</name>
    <name type="common">Potato</name>
    <dbReference type="NCBI Taxonomy" id="4113"/>
    <lineage>
        <taxon>Eukaryota</taxon>
        <taxon>Viridiplantae</taxon>
        <taxon>Streptophyta</taxon>
        <taxon>Embryophyta</taxon>
        <taxon>Tracheophyta</taxon>
        <taxon>Spermatophyta</taxon>
        <taxon>Magnoliopsida</taxon>
        <taxon>eudicotyledons</taxon>
        <taxon>Gunneridae</taxon>
        <taxon>Pentapetalae</taxon>
        <taxon>asterids</taxon>
        <taxon>lamiids</taxon>
        <taxon>Solanales</taxon>
        <taxon>Solanaceae</taxon>
        <taxon>Solanoideae</taxon>
        <taxon>Solaneae</taxon>
        <taxon>Solanum</taxon>
    </lineage>
</organism>
<dbReference type="HOGENOM" id="CLU_2872030_0_0_1"/>
<reference evidence="2" key="1">
    <citation type="journal article" date="2011" name="Nature">
        <title>Genome sequence and analysis of the tuber crop potato.</title>
        <authorList>
            <consortium name="The Potato Genome Sequencing Consortium"/>
        </authorList>
    </citation>
    <scope>NUCLEOTIDE SEQUENCE [LARGE SCALE GENOMIC DNA]</scope>
    <source>
        <strain evidence="2">cv. DM1-3 516 R44</strain>
    </source>
</reference>
<dbReference type="EnsemblPlants" id="PGSC0003DMT400066558">
    <property type="protein sequence ID" value="PGSC0003DMT400066558"/>
    <property type="gene ID" value="PGSC0003DMG401025869"/>
</dbReference>
<proteinExistence type="predicted"/>
<dbReference type="Proteomes" id="UP000011115">
    <property type="component" value="Unassembled WGS sequence"/>
</dbReference>
<name>M1CFR5_SOLTU</name>
<dbReference type="PaxDb" id="4113-PGSC0003DMT400066558"/>
<keyword evidence="2" id="KW-1185">Reference proteome</keyword>
<sequence>MREDTLNVVDKTWEDMLKAVDKLEGKPLFEEEDKVLVDMLLNEAGMQDMEKVFDKLLRMMEQST</sequence>
<reference evidence="1" key="2">
    <citation type="submission" date="2015-06" db="UniProtKB">
        <authorList>
            <consortium name="EnsemblPlants"/>
        </authorList>
    </citation>
    <scope>IDENTIFICATION</scope>
    <source>
        <strain evidence="1">DM1-3 516 R44</strain>
    </source>
</reference>
<dbReference type="AlphaFoldDB" id="M1CFR5"/>
<protein>
    <submittedName>
        <fullName evidence="1">Uncharacterized protein</fullName>
    </submittedName>
</protein>
<accession>M1CFR5</accession>
<dbReference type="Gramene" id="PGSC0003DMT400066558">
    <property type="protein sequence ID" value="PGSC0003DMT400066558"/>
    <property type="gene ID" value="PGSC0003DMG401025869"/>
</dbReference>